<proteinExistence type="inferred from homology"/>
<dbReference type="HAMAP" id="MF_02065">
    <property type="entry name" value="MltG"/>
    <property type="match status" value="1"/>
</dbReference>
<comment type="catalytic activity">
    <reaction evidence="7">
        <text>a peptidoglycan chain = a peptidoglycan chain with N-acetyl-1,6-anhydromuramyl-[peptide] at the reducing end + a peptidoglycan chain with N-acetylglucosamine at the non-reducing end.</text>
        <dbReference type="EC" id="4.2.2.29"/>
    </reaction>
</comment>
<dbReference type="PANTHER" id="PTHR30518:SF2">
    <property type="entry name" value="ENDOLYTIC MUREIN TRANSGLYCOSYLASE"/>
    <property type="match status" value="1"/>
</dbReference>
<accession>A0A2H0BKU2</accession>
<evidence type="ECO:0000256" key="7">
    <source>
        <dbReference type="HAMAP-Rule" id="MF_02065"/>
    </source>
</evidence>
<evidence type="ECO:0000256" key="3">
    <source>
        <dbReference type="ARBA" id="ARBA00022989"/>
    </source>
</evidence>
<evidence type="ECO:0000256" key="1">
    <source>
        <dbReference type="ARBA" id="ARBA00022475"/>
    </source>
</evidence>
<comment type="caution">
    <text evidence="8">The sequence shown here is derived from an EMBL/GenBank/DDBJ whole genome shotgun (WGS) entry which is preliminary data.</text>
</comment>
<feature type="site" description="Important for catalytic activity" evidence="7">
    <location>
        <position position="194"/>
    </location>
</feature>
<keyword evidence="1 7" id="KW-1003">Cell membrane</keyword>
<protein>
    <recommendedName>
        <fullName evidence="7">Endolytic murein transglycosylase</fullName>
        <ecNumber evidence="7">4.2.2.29</ecNumber>
    </recommendedName>
    <alternativeName>
        <fullName evidence="7">Peptidoglycan lytic transglycosylase</fullName>
    </alternativeName>
    <alternativeName>
        <fullName evidence="7">Peptidoglycan polymerization terminase</fullName>
    </alternativeName>
</protein>
<name>A0A2H0BKU2_9BACT</name>
<keyword evidence="6 7" id="KW-0961">Cell wall biogenesis/degradation</keyword>
<dbReference type="EMBL" id="PCSW01000063">
    <property type="protein sequence ID" value="PIP57628.1"/>
    <property type="molecule type" value="Genomic_DNA"/>
</dbReference>
<reference evidence="8 9" key="1">
    <citation type="submission" date="2017-09" db="EMBL/GenBank/DDBJ databases">
        <title>Depth-based differentiation of microbial function through sediment-hosted aquifers and enrichment of novel symbionts in the deep terrestrial subsurface.</title>
        <authorList>
            <person name="Probst A.J."/>
            <person name="Ladd B."/>
            <person name="Jarett J.K."/>
            <person name="Geller-Mcgrath D.E."/>
            <person name="Sieber C.M."/>
            <person name="Emerson J.B."/>
            <person name="Anantharaman K."/>
            <person name="Thomas B.C."/>
            <person name="Malmstrom R."/>
            <person name="Stieglmeier M."/>
            <person name="Klingl A."/>
            <person name="Woyke T."/>
            <person name="Ryan C.M."/>
            <person name="Banfield J.F."/>
        </authorList>
    </citation>
    <scope>NUCLEOTIDE SEQUENCE [LARGE SCALE GENOMIC DNA]</scope>
    <source>
        <strain evidence="8">CG22_combo_CG10-13_8_21_14_all_39_10</strain>
    </source>
</reference>
<evidence type="ECO:0000256" key="2">
    <source>
        <dbReference type="ARBA" id="ARBA00022692"/>
    </source>
</evidence>
<gene>
    <name evidence="7" type="primary">mltG</name>
    <name evidence="8" type="ORF">COX03_02100</name>
</gene>
<dbReference type="PANTHER" id="PTHR30518">
    <property type="entry name" value="ENDOLYTIC MUREIN TRANSGLYCOSYLASE"/>
    <property type="match status" value="1"/>
</dbReference>
<comment type="function">
    <text evidence="7">Functions as a peptidoglycan terminase that cleaves nascent peptidoglycan strands endolytically to terminate their elongation.</text>
</comment>
<evidence type="ECO:0000256" key="6">
    <source>
        <dbReference type="ARBA" id="ARBA00023316"/>
    </source>
</evidence>
<dbReference type="Proteomes" id="UP000229847">
    <property type="component" value="Unassembled WGS sequence"/>
</dbReference>
<sequence length="287" mass="32478">MKKLLISLLFLLASFLSVFIFVYSQTKPVSKDTSAKYFLILKGTGASQVADNLKKSGLIRSPLLFKAYMKFSGLAQKIQAGQYKLYPNYSLFKVISEINKGPIEVWVTIPEGLRKEQIAEKYINVLNPPDSESFRNDFLNITKNKEGYLFPDTYLFPWDASPSLIINKMLATFDEKVGEISLEKLVMASLVEEETKTDLERPIVAGILYKRLKARWPLQVDVAPETYQKLGLPQAPIANPGLISIKAVLTPEGSPYWFYLHDSSGNIHYAKTAEEHNLNVSKYLLTR</sequence>
<evidence type="ECO:0000256" key="5">
    <source>
        <dbReference type="ARBA" id="ARBA00023239"/>
    </source>
</evidence>
<keyword evidence="2 7" id="KW-0812">Transmembrane</keyword>
<evidence type="ECO:0000313" key="9">
    <source>
        <dbReference type="Proteomes" id="UP000229847"/>
    </source>
</evidence>
<evidence type="ECO:0000313" key="8">
    <source>
        <dbReference type="EMBL" id="PIP57628.1"/>
    </source>
</evidence>
<keyword evidence="5 7" id="KW-0456">Lyase</keyword>
<keyword evidence="3 7" id="KW-1133">Transmembrane helix</keyword>
<dbReference type="GO" id="GO:0008932">
    <property type="term" value="F:lytic endotransglycosylase activity"/>
    <property type="evidence" value="ECO:0007669"/>
    <property type="project" value="UniProtKB-UniRule"/>
</dbReference>
<organism evidence="8 9">
    <name type="scientific">Candidatus Woesebacteria bacterium CG22_combo_CG10-13_8_21_14_all_39_10</name>
    <dbReference type="NCBI Taxonomy" id="1975059"/>
    <lineage>
        <taxon>Bacteria</taxon>
        <taxon>Candidatus Woeseibacteriota</taxon>
    </lineage>
</organism>
<dbReference type="EC" id="4.2.2.29" evidence="7"/>
<dbReference type="InterPro" id="IPR003770">
    <property type="entry name" value="MLTG-like"/>
</dbReference>
<comment type="similarity">
    <text evidence="7">Belongs to the transglycosylase MltG family.</text>
</comment>
<dbReference type="Pfam" id="PF02618">
    <property type="entry name" value="YceG"/>
    <property type="match status" value="2"/>
</dbReference>
<keyword evidence="4 7" id="KW-0472">Membrane</keyword>
<dbReference type="AlphaFoldDB" id="A0A2H0BKU2"/>
<dbReference type="GO" id="GO:0071555">
    <property type="term" value="P:cell wall organization"/>
    <property type="evidence" value="ECO:0007669"/>
    <property type="project" value="UniProtKB-KW"/>
</dbReference>
<dbReference type="Gene3D" id="3.30.1490.480">
    <property type="entry name" value="Endolytic murein transglycosylase"/>
    <property type="match status" value="1"/>
</dbReference>
<dbReference type="GO" id="GO:0005886">
    <property type="term" value="C:plasma membrane"/>
    <property type="evidence" value="ECO:0007669"/>
    <property type="project" value="UniProtKB-UniRule"/>
</dbReference>
<evidence type="ECO:0000256" key="4">
    <source>
        <dbReference type="ARBA" id="ARBA00023136"/>
    </source>
</evidence>
<dbReference type="GO" id="GO:0009252">
    <property type="term" value="P:peptidoglycan biosynthetic process"/>
    <property type="evidence" value="ECO:0007669"/>
    <property type="project" value="UniProtKB-UniRule"/>
</dbReference>